<accession>A0A8J7F4N7</accession>
<evidence type="ECO:0000313" key="5">
    <source>
        <dbReference type="Proteomes" id="UP000620559"/>
    </source>
</evidence>
<reference evidence="4" key="1">
    <citation type="submission" date="2020-10" db="EMBL/GenBank/DDBJ databases">
        <authorList>
            <person name="Castelo-Branco R."/>
            <person name="Eusebio N."/>
            <person name="Adriana R."/>
            <person name="Vieira A."/>
            <person name="Brugerolle De Fraissinette N."/>
            <person name="Rezende De Castro R."/>
            <person name="Schneider M.P."/>
            <person name="Vasconcelos V."/>
            <person name="Leao P.N."/>
        </authorList>
    </citation>
    <scope>NUCLEOTIDE SEQUENCE</scope>
    <source>
        <strain evidence="4">LEGE 06105</strain>
    </source>
</reference>
<keyword evidence="3" id="KW-0472">Membrane</keyword>
<comment type="caution">
    <text evidence="4">The sequence shown here is derived from an EMBL/GenBank/DDBJ whole genome shotgun (WGS) entry which is preliminary data.</text>
</comment>
<comment type="similarity">
    <text evidence="1 2">Belongs to the OprB family.</text>
</comment>
<dbReference type="GO" id="GO:0016020">
    <property type="term" value="C:membrane"/>
    <property type="evidence" value="ECO:0007669"/>
    <property type="project" value="InterPro"/>
</dbReference>
<sequence length="527" mass="57935">MSQNVLDFNKNIDSKPSSKIYPLLCSASFSIFWMMVFSGSTIAQISSSSTSNGAIRATLINQLETRVDALKKDDIQDLENVSVREKSLSTRISEFKNQNSNRSLQSDRLFQDFTALSPGEIIQLGFELPTQVKVSQSCNVSSNCTQTRVISQVPGTTFNQLLNLQSPQQELEEKETLVPLSIQQSIEEKQTEPEVQGRRKALREPSAILQGVYVTQGGDTSARARVTGIYPLTPQSLVGGTLDLTSEDNNFDDSRGGGLNINELYFATSLKGLPNLRFVIGQMDLTSYFDRNSFAKDGASHFFNPVFQTNPALSSTGIGSRAGLLVNWNATDNIAAKAAIFSSSDGLNNFSLDGFAGEVGVRYGNAIIRGTYSTAKDAGNRDSFAESFGIPRGNNQFGPLEDDRESAYGINAEIFIPKYKLGLFGRYGRYENRDLGEGADTYSLGLSFLDLFAPDDRLGLAYGSALSNDALRQGKQPDVVELFYDLKLLANLRFGLSFQGRDSFDESVFGVRVKSEFDITPKRRNPR</sequence>
<dbReference type="Gene3D" id="2.40.160.180">
    <property type="entry name" value="Carbohydrate-selective porin OprB"/>
    <property type="match status" value="1"/>
</dbReference>
<dbReference type="GO" id="GO:0008643">
    <property type="term" value="P:carbohydrate transport"/>
    <property type="evidence" value="ECO:0007669"/>
    <property type="project" value="InterPro"/>
</dbReference>
<name>A0A8J7F4N7_9CYAN</name>
<dbReference type="EMBL" id="JADEWL010000161">
    <property type="protein sequence ID" value="MBE9216366.1"/>
    <property type="molecule type" value="Genomic_DNA"/>
</dbReference>
<gene>
    <name evidence="4" type="ORF">IQ247_27515</name>
</gene>
<evidence type="ECO:0000313" key="4">
    <source>
        <dbReference type="EMBL" id="MBE9216366.1"/>
    </source>
</evidence>
<evidence type="ECO:0000256" key="2">
    <source>
        <dbReference type="RuleBase" id="RU363072"/>
    </source>
</evidence>
<keyword evidence="3" id="KW-1133">Transmembrane helix</keyword>
<feature type="transmembrane region" description="Helical" evidence="3">
    <location>
        <begin position="20"/>
        <end position="42"/>
    </location>
</feature>
<proteinExistence type="inferred from homology"/>
<dbReference type="Pfam" id="PF04966">
    <property type="entry name" value="OprB"/>
    <property type="match status" value="1"/>
</dbReference>
<organism evidence="4 5">
    <name type="scientific">Plectonema cf. radiosum LEGE 06105</name>
    <dbReference type="NCBI Taxonomy" id="945769"/>
    <lineage>
        <taxon>Bacteria</taxon>
        <taxon>Bacillati</taxon>
        <taxon>Cyanobacteriota</taxon>
        <taxon>Cyanophyceae</taxon>
        <taxon>Oscillatoriophycideae</taxon>
        <taxon>Oscillatoriales</taxon>
        <taxon>Microcoleaceae</taxon>
        <taxon>Plectonema</taxon>
    </lineage>
</organism>
<dbReference type="InterPro" id="IPR038673">
    <property type="entry name" value="OprB_sf"/>
</dbReference>
<evidence type="ECO:0000256" key="1">
    <source>
        <dbReference type="ARBA" id="ARBA00008769"/>
    </source>
</evidence>
<dbReference type="InterPro" id="IPR007049">
    <property type="entry name" value="Carb-sel_porin_OprB"/>
</dbReference>
<keyword evidence="3" id="KW-0812">Transmembrane</keyword>
<protein>
    <submittedName>
        <fullName evidence="4">Porin</fullName>
    </submittedName>
</protein>
<dbReference type="AlphaFoldDB" id="A0A8J7F4N7"/>
<dbReference type="Proteomes" id="UP000620559">
    <property type="component" value="Unassembled WGS sequence"/>
</dbReference>
<evidence type="ECO:0000256" key="3">
    <source>
        <dbReference type="SAM" id="Phobius"/>
    </source>
</evidence>
<dbReference type="RefSeq" id="WP_193924898.1">
    <property type="nucleotide sequence ID" value="NZ_JADEWL010000161.1"/>
</dbReference>
<keyword evidence="5" id="KW-1185">Reference proteome</keyword>
<dbReference type="GO" id="GO:0015288">
    <property type="term" value="F:porin activity"/>
    <property type="evidence" value="ECO:0007669"/>
    <property type="project" value="InterPro"/>
</dbReference>